<evidence type="ECO:0000256" key="1">
    <source>
        <dbReference type="ARBA" id="ARBA00005656"/>
    </source>
</evidence>
<evidence type="ECO:0000259" key="4">
    <source>
        <dbReference type="Pfam" id="PF01515"/>
    </source>
</evidence>
<reference evidence="5 6" key="1">
    <citation type="submission" date="2017-06" db="EMBL/GenBank/DDBJ databases">
        <title>Draft Genome Sequence of Natranaerobius trueperi halophilic, alkalithermophilic bacteria from soda lakes.</title>
        <authorList>
            <person name="Zhao B."/>
        </authorList>
    </citation>
    <scope>NUCLEOTIDE SEQUENCE [LARGE SCALE GENOMIC DNA]</scope>
    <source>
        <strain evidence="5 6">DSM 18760</strain>
    </source>
</reference>
<dbReference type="SUPFAM" id="SSF53659">
    <property type="entry name" value="Isocitrate/Isopropylmalate dehydrogenase-like"/>
    <property type="match status" value="1"/>
</dbReference>
<evidence type="ECO:0000256" key="3">
    <source>
        <dbReference type="ARBA" id="ARBA00023315"/>
    </source>
</evidence>
<keyword evidence="3" id="KW-0012">Acyltransferase</keyword>
<protein>
    <submittedName>
        <fullName evidence="5">Phosphate butyryltransferase</fullName>
    </submittedName>
</protein>
<dbReference type="EMBL" id="NIQC01000001">
    <property type="protein sequence ID" value="OWZ84933.1"/>
    <property type="molecule type" value="Genomic_DNA"/>
</dbReference>
<evidence type="ECO:0000256" key="2">
    <source>
        <dbReference type="ARBA" id="ARBA00022679"/>
    </source>
</evidence>
<dbReference type="NCBIfam" id="NF006045">
    <property type="entry name" value="PRK08190.1"/>
    <property type="match status" value="1"/>
</dbReference>
<gene>
    <name evidence="5" type="ORF">CDO51_00575</name>
</gene>
<dbReference type="Pfam" id="PF01515">
    <property type="entry name" value="PTA_PTB"/>
    <property type="match status" value="1"/>
</dbReference>
<dbReference type="GO" id="GO:0016746">
    <property type="term" value="F:acyltransferase activity"/>
    <property type="evidence" value="ECO:0007669"/>
    <property type="project" value="UniProtKB-KW"/>
</dbReference>
<evidence type="ECO:0000313" key="5">
    <source>
        <dbReference type="EMBL" id="OWZ84933.1"/>
    </source>
</evidence>
<keyword evidence="2 5" id="KW-0808">Transferase</keyword>
<organism evidence="5 6">
    <name type="scientific">Natranaerobius trueperi</name>
    <dbReference type="NCBI Taxonomy" id="759412"/>
    <lineage>
        <taxon>Bacteria</taxon>
        <taxon>Bacillati</taxon>
        <taxon>Bacillota</taxon>
        <taxon>Clostridia</taxon>
        <taxon>Natranaerobiales</taxon>
        <taxon>Natranaerobiaceae</taxon>
        <taxon>Natranaerobius</taxon>
    </lineage>
</organism>
<dbReference type="InterPro" id="IPR050500">
    <property type="entry name" value="Phos_Acetyltrans/Butyryltrans"/>
</dbReference>
<dbReference type="InterPro" id="IPR012147">
    <property type="entry name" value="P_Ac_Bu_trans"/>
</dbReference>
<sequence>MSFSDFSEIISKARNMGKKRLSIASAEDKHVLEAVKSAKEEGLNLEFTLIGDKEKIQSLLKELAIDSSKGINIISASSSRKAAECAVKEVSQGRADFLMKGLVSTKDFLKEVLHEEYGLRTGRVLSHLGAFDIPSYPRILFMTDGGINPKPSFSEKQQILENSIDFLKALGIKEPKAAVLAAVETVNPKMEETLDGAKLSKMQDRGQIKGALVDGPLALDNAIDEQAAEHKGITGPVAGKADILLVPDIVSGNIFGKSITFLSGGTMAGIVLGAKVPVVLTSRADSVRTKMISMALSALASN</sequence>
<dbReference type="PIRSF" id="PIRSF000428">
    <property type="entry name" value="P_Ac_trans"/>
    <property type="match status" value="1"/>
</dbReference>
<dbReference type="PANTHER" id="PTHR43356:SF2">
    <property type="entry name" value="PHOSPHATE ACETYLTRANSFERASE"/>
    <property type="match status" value="1"/>
</dbReference>
<dbReference type="RefSeq" id="WP_089022357.1">
    <property type="nucleotide sequence ID" value="NZ_NIQC01000001.1"/>
</dbReference>
<evidence type="ECO:0000313" key="6">
    <source>
        <dbReference type="Proteomes" id="UP000214588"/>
    </source>
</evidence>
<dbReference type="OrthoDB" id="9774179at2"/>
<feature type="domain" description="Phosphate acetyl/butaryl transferase" evidence="4">
    <location>
        <begin position="80"/>
        <end position="298"/>
    </location>
</feature>
<keyword evidence="6" id="KW-1185">Reference proteome</keyword>
<dbReference type="Proteomes" id="UP000214588">
    <property type="component" value="Unassembled WGS sequence"/>
</dbReference>
<comment type="similarity">
    <text evidence="1">Belongs to the phosphate acetyltransferase and butyryltransferase family.</text>
</comment>
<dbReference type="PANTHER" id="PTHR43356">
    <property type="entry name" value="PHOSPHATE ACETYLTRANSFERASE"/>
    <property type="match status" value="1"/>
</dbReference>
<dbReference type="Gene3D" id="3.40.718.10">
    <property type="entry name" value="Isopropylmalate Dehydrogenase"/>
    <property type="match status" value="1"/>
</dbReference>
<comment type="caution">
    <text evidence="5">The sequence shown here is derived from an EMBL/GenBank/DDBJ whole genome shotgun (WGS) entry which is preliminary data.</text>
</comment>
<accession>A0A226C0Z1</accession>
<proteinExistence type="inferred from homology"/>
<dbReference type="InterPro" id="IPR002505">
    <property type="entry name" value="PTA_PTB"/>
</dbReference>
<name>A0A226C0Z1_9FIRM</name>
<dbReference type="AlphaFoldDB" id="A0A226C0Z1"/>